<feature type="transmembrane region" description="Helical" evidence="2">
    <location>
        <begin position="206"/>
        <end position="230"/>
    </location>
</feature>
<dbReference type="PANTHER" id="PTHR40465">
    <property type="entry name" value="CHROMOSOME 1, WHOLE GENOME SHOTGUN SEQUENCE"/>
    <property type="match status" value="1"/>
</dbReference>
<proteinExistence type="predicted"/>
<feature type="domain" description="DUF6534" evidence="3">
    <location>
        <begin position="172"/>
        <end position="257"/>
    </location>
</feature>
<feature type="region of interest" description="Disordered" evidence="1">
    <location>
        <begin position="306"/>
        <end position="328"/>
    </location>
</feature>
<evidence type="ECO:0000313" key="4">
    <source>
        <dbReference type="EMBL" id="KAJ3486712.1"/>
    </source>
</evidence>
<comment type="caution">
    <text evidence="4">The sequence shown here is derived from an EMBL/GenBank/DDBJ whole genome shotgun (WGS) entry which is preliminary data.</text>
</comment>
<reference evidence="4" key="1">
    <citation type="submission" date="2022-07" db="EMBL/GenBank/DDBJ databases">
        <title>Genome Sequence of Physisporinus lineatus.</title>
        <authorList>
            <person name="Buettner E."/>
        </authorList>
    </citation>
    <scope>NUCLEOTIDE SEQUENCE</scope>
    <source>
        <strain evidence="4">VT162</strain>
    </source>
</reference>
<protein>
    <recommendedName>
        <fullName evidence="3">DUF6534 domain-containing protein</fullName>
    </recommendedName>
</protein>
<gene>
    <name evidence="4" type="ORF">NLI96_g4049</name>
</gene>
<sequence>MSSPLPPIPSDVVEYTGPLLLGHLFNWGLFGVLSVQVYIYYLSFPRDRLLPKLIVATTYTLEVLQLVLATRDAFRNYGRAWGNMIELDKVGWQWFSVVTMGAVVAAMSQSFYAWRIWVLSHKVHVPLVVLTLSTFQTVAGLYNAVITAREGKFSQLQEIGFKPTAMWLAGTSTCDVVIAASMIYYLRRTHSRIRATTTMLTKVLWVSVQTGLLCAMFASTDLVIFLVFSYNNFHLPFCMSLPKLYSNSLLVVLNTRVHIIGGRNEYSAIDDFSLSIPSSETRITGQGASKDQLQIKLSSAQIPPMNSTEKINQQSNSADQVGSDASAL</sequence>
<dbReference type="EMBL" id="JANAWD010000113">
    <property type="protein sequence ID" value="KAJ3486712.1"/>
    <property type="molecule type" value="Genomic_DNA"/>
</dbReference>
<dbReference type="AlphaFoldDB" id="A0AAD5V795"/>
<feature type="transmembrane region" description="Helical" evidence="2">
    <location>
        <begin position="91"/>
        <end position="113"/>
    </location>
</feature>
<accession>A0AAD5V795</accession>
<name>A0AAD5V795_9APHY</name>
<feature type="transmembrane region" description="Helical" evidence="2">
    <location>
        <begin position="20"/>
        <end position="41"/>
    </location>
</feature>
<keyword evidence="2" id="KW-0472">Membrane</keyword>
<keyword evidence="2" id="KW-0812">Transmembrane</keyword>
<keyword evidence="2" id="KW-1133">Transmembrane helix</keyword>
<evidence type="ECO:0000313" key="5">
    <source>
        <dbReference type="Proteomes" id="UP001212997"/>
    </source>
</evidence>
<evidence type="ECO:0000259" key="3">
    <source>
        <dbReference type="Pfam" id="PF20152"/>
    </source>
</evidence>
<dbReference type="Pfam" id="PF20152">
    <property type="entry name" value="DUF6534"/>
    <property type="match status" value="1"/>
</dbReference>
<organism evidence="4 5">
    <name type="scientific">Meripilus lineatus</name>
    <dbReference type="NCBI Taxonomy" id="2056292"/>
    <lineage>
        <taxon>Eukaryota</taxon>
        <taxon>Fungi</taxon>
        <taxon>Dikarya</taxon>
        <taxon>Basidiomycota</taxon>
        <taxon>Agaricomycotina</taxon>
        <taxon>Agaricomycetes</taxon>
        <taxon>Polyporales</taxon>
        <taxon>Meripilaceae</taxon>
        <taxon>Meripilus</taxon>
    </lineage>
</organism>
<feature type="compositionally biased region" description="Polar residues" evidence="1">
    <location>
        <begin position="306"/>
        <end position="320"/>
    </location>
</feature>
<dbReference type="Proteomes" id="UP001212997">
    <property type="component" value="Unassembled WGS sequence"/>
</dbReference>
<dbReference type="InterPro" id="IPR045339">
    <property type="entry name" value="DUF6534"/>
</dbReference>
<evidence type="ECO:0000256" key="2">
    <source>
        <dbReference type="SAM" id="Phobius"/>
    </source>
</evidence>
<keyword evidence="5" id="KW-1185">Reference proteome</keyword>
<feature type="transmembrane region" description="Helical" evidence="2">
    <location>
        <begin position="165"/>
        <end position="186"/>
    </location>
</feature>
<dbReference type="PANTHER" id="PTHR40465:SF1">
    <property type="entry name" value="DUF6534 DOMAIN-CONTAINING PROTEIN"/>
    <property type="match status" value="1"/>
</dbReference>
<feature type="transmembrane region" description="Helical" evidence="2">
    <location>
        <begin position="53"/>
        <end position="71"/>
    </location>
</feature>
<feature type="transmembrane region" description="Helical" evidence="2">
    <location>
        <begin position="125"/>
        <end position="145"/>
    </location>
</feature>
<evidence type="ECO:0000256" key="1">
    <source>
        <dbReference type="SAM" id="MobiDB-lite"/>
    </source>
</evidence>